<evidence type="ECO:0000256" key="4">
    <source>
        <dbReference type="SAM" id="MobiDB-lite"/>
    </source>
</evidence>
<evidence type="ECO:0000259" key="5">
    <source>
        <dbReference type="PROSITE" id="PS50102"/>
    </source>
</evidence>
<dbReference type="OrthoDB" id="439808at2759"/>
<evidence type="ECO:0000313" key="6">
    <source>
        <dbReference type="EMBL" id="TBU12724.1"/>
    </source>
</evidence>
<dbReference type="SUPFAM" id="SSF54928">
    <property type="entry name" value="RNA-binding domain, RBD"/>
    <property type="match status" value="2"/>
</dbReference>
<evidence type="ECO:0000256" key="3">
    <source>
        <dbReference type="PROSITE-ProRule" id="PRU00176"/>
    </source>
</evidence>
<accession>A0A4Q9LVT6</accession>
<dbReference type="STRING" id="1176355.A0A4Q9LVT6"/>
<evidence type="ECO:0000256" key="2">
    <source>
        <dbReference type="ARBA" id="ARBA00022884"/>
    </source>
</evidence>
<evidence type="ECO:0000256" key="1">
    <source>
        <dbReference type="ARBA" id="ARBA00022737"/>
    </source>
</evidence>
<dbReference type="SMART" id="SM00360">
    <property type="entry name" value="RRM"/>
    <property type="match status" value="2"/>
</dbReference>
<dbReference type="InterPro" id="IPR035979">
    <property type="entry name" value="RBD_domain_sf"/>
</dbReference>
<dbReference type="InterPro" id="IPR000504">
    <property type="entry name" value="RRM_dom"/>
</dbReference>
<keyword evidence="7" id="KW-1185">Reference proteome</keyword>
<name>A0A4Q9LVT6_9MICR</name>
<dbReference type="AlphaFoldDB" id="A0A4Q9LVT6"/>
<dbReference type="Pfam" id="PF00076">
    <property type="entry name" value="RRM_1"/>
    <property type="match status" value="2"/>
</dbReference>
<dbReference type="CDD" id="cd00590">
    <property type="entry name" value="RRM_SF"/>
    <property type="match status" value="1"/>
</dbReference>
<feature type="region of interest" description="Disordered" evidence="4">
    <location>
        <begin position="171"/>
        <end position="192"/>
    </location>
</feature>
<keyword evidence="2 3" id="KW-0694">RNA-binding</keyword>
<evidence type="ECO:0000313" key="7">
    <source>
        <dbReference type="Proteomes" id="UP000292282"/>
    </source>
</evidence>
<dbReference type="EMBL" id="PITK01000653">
    <property type="protein sequence ID" value="TBU12724.1"/>
    <property type="molecule type" value="Genomic_DNA"/>
</dbReference>
<sequence>MTLRKSRIVVLKDIEDKVTLQLLLDTFSKYGELRGLSISTRIRDDRKMKLGFIEYSDNNAAIKAVESGEVELNGKKVVLSYAKKSSLPSKPKEDPSRIVQNKLYVAGFPSDMSEESLSNLFGKSCSIIAPSGTKAGYVFAEFTDEETKDNFFKEFNGKEIGTEHKLSVSPAYAKRPFHKRKYGKRSSERREE</sequence>
<keyword evidence="1" id="KW-0677">Repeat</keyword>
<dbReference type="Proteomes" id="UP000292282">
    <property type="component" value="Unassembled WGS sequence"/>
</dbReference>
<dbReference type="Gene3D" id="3.30.70.330">
    <property type="match status" value="2"/>
</dbReference>
<dbReference type="GO" id="GO:0003723">
    <property type="term" value="F:RNA binding"/>
    <property type="evidence" value="ECO:0007669"/>
    <property type="project" value="UniProtKB-UniRule"/>
</dbReference>
<dbReference type="InterPro" id="IPR012677">
    <property type="entry name" value="Nucleotide-bd_a/b_plait_sf"/>
</dbReference>
<gene>
    <name evidence="6" type="ORF">CWI38_0653p0020</name>
</gene>
<proteinExistence type="predicted"/>
<protein>
    <recommendedName>
        <fullName evidence="5">RRM domain-containing protein</fullName>
    </recommendedName>
</protein>
<feature type="compositionally biased region" description="Basic residues" evidence="4">
    <location>
        <begin position="175"/>
        <end position="184"/>
    </location>
</feature>
<feature type="domain" description="RRM" evidence="5">
    <location>
        <begin position="101"/>
        <end position="173"/>
    </location>
</feature>
<reference evidence="6 7" key="1">
    <citation type="submission" date="2017-12" db="EMBL/GenBank/DDBJ databases">
        <authorList>
            <person name="Pombert J.-F."/>
            <person name="Haag K.L."/>
            <person name="Ebert D."/>
        </authorList>
    </citation>
    <scope>NUCLEOTIDE SEQUENCE [LARGE SCALE GENOMIC DNA]</scope>
    <source>
        <strain evidence="6">IL-G-3</strain>
    </source>
</reference>
<dbReference type="PANTHER" id="PTHR24012">
    <property type="entry name" value="RNA BINDING PROTEIN"/>
    <property type="match status" value="1"/>
</dbReference>
<organism evidence="6 7">
    <name type="scientific">Hamiltosporidium tvaerminnensis</name>
    <dbReference type="NCBI Taxonomy" id="1176355"/>
    <lineage>
        <taxon>Eukaryota</taxon>
        <taxon>Fungi</taxon>
        <taxon>Fungi incertae sedis</taxon>
        <taxon>Microsporidia</taxon>
        <taxon>Dubosqiidae</taxon>
        <taxon>Hamiltosporidium</taxon>
    </lineage>
</organism>
<dbReference type="VEuPathDB" id="MicrosporidiaDB:CWI38_0653p0020"/>
<feature type="domain" description="RRM" evidence="5">
    <location>
        <begin position="7"/>
        <end position="84"/>
    </location>
</feature>
<dbReference type="PROSITE" id="PS50102">
    <property type="entry name" value="RRM"/>
    <property type="match status" value="2"/>
</dbReference>
<comment type="caution">
    <text evidence="6">The sequence shown here is derived from an EMBL/GenBank/DDBJ whole genome shotgun (WGS) entry which is preliminary data.</text>
</comment>